<dbReference type="RefSeq" id="WP_073340933.1">
    <property type="nucleotide sequence ID" value="NZ_FQXM01000049.1"/>
</dbReference>
<keyword evidence="1" id="KW-0812">Transmembrane</keyword>
<dbReference type="OrthoDB" id="2662123at2"/>
<organism evidence="2 3">
    <name type="scientific">Clostridium grantii DSM 8605</name>
    <dbReference type="NCBI Taxonomy" id="1121316"/>
    <lineage>
        <taxon>Bacteria</taxon>
        <taxon>Bacillati</taxon>
        <taxon>Bacillota</taxon>
        <taxon>Clostridia</taxon>
        <taxon>Eubacteriales</taxon>
        <taxon>Clostridiaceae</taxon>
        <taxon>Clostridium</taxon>
    </lineage>
</organism>
<proteinExistence type="predicted"/>
<keyword evidence="1" id="KW-1133">Transmembrane helix</keyword>
<sequence>MYEEFTKLISTVGFPIGVCVYLLVRFEKRIEELNRSISELTAVITTVMGNQKR</sequence>
<reference evidence="2 3" key="1">
    <citation type="submission" date="2016-11" db="EMBL/GenBank/DDBJ databases">
        <authorList>
            <person name="Jaros S."/>
            <person name="Januszkiewicz K."/>
            <person name="Wedrychowicz H."/>
        </authorList>
    </citation>
    <scope>NUCLEOTIDE SEQUENCE [LARGE SCALE GENOMIC DNA]</scope>
    <source>
        <strain evidence="2 3">DSM 8605</strain>
    </source>
</reference>
<protein>
    <submittedName>
        <fullName evidence="2">YvrJ protein family protein</fullName>
    </submittedName>
</protein>
<evidence type="ECO:0000313" key="3">
    <source>
        <dbReference type="Proteomes" id="UP000184447"/>
    </source>
</evidence>
<keyword evidence="3" id="KW-1185">Reference proteome</keyword>
<dbReference type="Pfam" id="PF12841">
    <property type="entry name" value="YvrJ"/>
    <property type="match status" value="1"/>
</dbReference>
<evidence type="ECO:0000256" key="1">
    <source>
        <dbReference type="SAM" id="Phobius"/>
    </source>
</evidence>
<feature type="transmembrane region" description="Helical" evidence="1">
    <location>
        <begin position="6"/>
        <end position="24"/>
    </location>
</feature>
<evidence type="ECO:0000313" key="2">
    <source>
        <dbReference type="EMBL" id="SHI06321.1"/>
    </source>
</evidence>
<dbReference type="EMBL" id="FQXM01000049">
    <property type="protein sequence ID" value="SHI06321.1"/>
    <property type="molecule type" value="Genomic_DNA"/>
</dbReference>
<accession>A0A1M5Y2L7</accession>
<name>A0A1M5Y2L7_9CLOT</name>
<dbReference type="AlphaFoldDB" id="A0A1M5Y2L7"/>
<dbReference type="InterPro" id="IPR024419">
    <property type="entry name" value="YvrJ"/>
</dbReference>
<gene>
    <name evidence="2" type="ORF">SAMN02745207_04147</name>
</gene>
<dbReference type="Proteomes" id="UP000184447">
    <property type="component" value="Unassembled WGS sequence"/>
</dbReference>
<keyword evidence="1" id="KW-0472">Membrane</keyword>